<proteinExistence type="predicted"/>
<dbReference type="Pfam" id="PF04390">
    <property type="entry name" value="LptE"/>
    <property type="match status" value="1"/>
</dbReference>
<dbReference type="AlphaFoldDB" id="A0A7W6CLG6"/>
<evidence type="ECO:0000313" key="1">
    <source>
        <dbReference type="EMBL" id="MBB3956809.1"/>
    </source>
</evidence>
<keyword evidence="2" id="KW-1185">Reference proteome</keyword>
<dbReference type="EMBL" id="JACIDX010000016">
    <property type="protein sequence ID" value="MBB3956809.1"/>
    <property type="molecule type" value="Genomic_DNA"/>
</dbReference>
<dbReference type="GO" id="GO:0043165">
    <property type="term" value="P:Gram-negative-bacterium-type cell outer membrane assembly"/>
    <property type="evidence" value="ECO:0007669"/>
    <property type="project" value="InterPro"/>
</dbReference>
<protein>
    <submittedName>
        <fullName evidence="1">LPS-assembly lipoprotein</fullName>
    </submittedName>
</protein>
<keyword evidence="1" id="KW-0449">Lipoprotein</keyword>
<dbReference type="Gene3D" id="3.30.160.150">
    <property type="entry name" value="Lipoprotein like domain"/>
    <property type="match status" value="1"/>
</dbReference>
<dbReference type="InterPro" id="IPR007485">
    <property type="entry name" value="LPS_assembly_LptE"/>
</dbReference>
<name>A0A7W6CLG6_9SPHN</name>
<dbReference type="Proteomes" id="UP000548867">
    <property type="component" value="Unassembled WGS sequence"/>
</dbReference>
<dbReference type="GO" id="GO:0019867">
    <property type="term" value="C:outer membrane"/>
    <property type="evidence" value="ECO:0007669"/>
    <property type="project" value="InterPro"/>
</dbReference>
<gene>
    <name evidence="1" type="ORF">GGR38_003775</name>
</gene>
<organism evidence="1 2">
    <name type="scientific">Novosphingobium sediminicola</name>
    <dbReference type="NCBI Taxonomy" id="563162"/>
    <lineage>
        <taxon>Bacteria</taxon>
        <taxon>Pseudomonadati</taxon>
        <taxon>Pseudomonadota</taxon>
        <taxon>Alphaproteobacteria</taxon>
        <taxon>Sphingomonadales</taxon>
        <taxon>Sphingomonadaceae</taxon>
        <taxon>Novosphingobium</taxon>
    </lineage>
</organism>
<reference evidence="1 2" key="1">
    <citation type="submission" date="2020-08" db="EMBL/GenBank/DDBJ databases">
        <title>Genomic Encyclopedia of Type Strains, Phase IV (KMG-IV): sequencing the most valuable type-strain genomes for metagenomic binning, comparative biology and taxonomic classification.</title>
        <authorList>
            <person name="Goeker M."/>
        </authorList>
    </citation>
    <scope>NUCLEOTIDE SEQUENCE [LARGE SCALE GENOMIC DNA]</scope>
    <source>
        <strain evidence="1 2">DSM 27057</strain>
    </source>
</reference>
<accession>A0A7W6CLG6</accession>
<sequence length="155" mass="16222">MLPALQGCALQPLYAGGAQAGVAQGLGSISVSPIQGKAGWLMHNALVDQLGTAPEGTTPRYRLEVRLDDQLLGLGLLSNNTVGRERRILRARYQLIDAASGAILLDATAGSDAGMDVVSSEYATVAAEQTALENLTRVVAGRIVTNLAVKLRARQ</sequence>
<comment type="caution">
    <text evidence="1">The sequence shown here is derived from an EMBL/GenBank/DDBJ whole genome shotgun (WGS) entry which is preliminary data.</text>
</comment>
<evidence type="ECO:0000313" key="2">
    <source>
        <dbReference type="Proteomes" id="UP000548867"/>
    </source>
</evidence>